<dbReference type="PANTHER" id="PTHR47284:SF3">
    <property type="entry name" value="FATTY-ACID-BINDING PROTEIN 2"/>
    <property type="match status" value="1"/>
</dbReference>
<proteinExistence type="inferred from homology"/>
<keyword evidence="4" id="KW-0809">Transit peptide</keyword>
<dbReference type="InterPro" id="IPR036298">
    <property type="entry name" value="Chalcone_isomerase_sf"/>
</dbReference>
<accession>A0A8J2XA31</accession>
<dbReference type="PANTHER" id="PTHR47284">
    <property type="entry name" value="FATTY-ACID-BINDING PROTEIN 2"/>
    <property type="match status" value="1"/>
</dbReference>
<dbReference type="EMBL" id="HG316463">
    <property type="protein sequence ID" value="CDF91300.1"/>
    <property type="molecule type" value="Genomic_DNA"/>
</dbReference>
<evidence type="ECO:0000256" key="3">
    <source>
        <dbReference type="ARBA" id="ARBA00018755"/>
    </source>
</evidence>
<name>A0A8J2XA31_ZYGB2</name>
<dbReference type="OrthoDB" id="18193at2759"/>
<dbReference type="SUPFAM" id="SSF54626">
    <property type="entry name" value="Chalcone isomerase"/>
    <property type="match status" value="1"/>
</dbReference>
<evidence type="ECO:0000259" key="6">
    <source>
        <dbReference type="Pfam" id="PF16035"/>
    </source>
</evidence>
<evidence type="ECO:0000256" key="4">
    <source>
        <dbReference type="ARBA" id="ARBA00022946"/>
    </source>
</evidence>
<evidence type="ECO:0000256" key="2">
    <source>
        <dbReference type="ARBA" id="ARBA00009111"/>
    </source>
</evidence>
<evidence type="ECO:0000313" key="7">
    <source>
        <dbReference type="EMBL" id="CDF91300.1"/>
    </source>
</evidence>
<dbReference type="GO" id="GO:0005739">
    <property type="term" value="C:mitochondrion"/>
    <property type="evidence" value="ECO:0007669"/>
    <property type="project" value="UniProtKB-SubCell"/>
</dbReference>
<dbReference type="InterPro" id="IPR016088">
    <property type="entry name" value="Chalcone_isomerase_3-sand"/>
</dbReference>
<feature type="domain" description="Chalcone isomerase" evidence="6">
    <location>
        <begin position="103"/>
        <end position="303"/>
    </location>
</feature>
<evidence type="ECO:0000313" key="8">
    <source>
        <dbReference type="Proteomes" id="UP000019375"/>
    </source>
</evidence>
<sequence>MLSNILIRSRLPSKCALRNLSSLYIRRANSHSLALSKSVSRNKRGNYGLTLIGLAAAWAAINQTIPTENDADVNDDAENTVVVDRSVSPFPIHLAPPQYPLSTSYSLLGYGFRYVTFVSFRVYALGIYIADQDRHLVHDVLSTKFLSTVFIDTDQAKSHKENVADAMKNPEKSAVLIGNLLDAGCRMLAKITPVRNTDFNHLKDGLVRTILNHPDAKNNYELLNPGLEQLKNAFTRKGKVPKDHDLMLELQANGSLQLSYYDRGNDEMVILGQVNEPLVGKFLFSQYMSGPKPLSPSTQQSVAEHIVSLV</sequence>
<keyword evidence="5" id="KW-0496">Mitochondrion</keyword>
<dbReference type="InterPro" id="IPR016087">
    <property type="entry name" value="Chalcone_isomerase"/>
</dbReference>
<dbReference type="Gene3D" id="3.50.70.10">
    <property type="match status" value="1"/>
</dbReference>
<evidence type="ECO:0000256" key="5">
    <source>
        <dbReference type="ARBA" id="ARBA00023128"/>
    </source>
</evidence>
<comment type="subcellular location">
    <subcellularLocation>
        <location evidence="1">Mitochondrion</location>
    </subcellularLocation>
</comment>
<dbReference type="GO" id="GO:0016872">
    <property type="term" value="F:intramolecular lyase activity"/>
    <property type="evidence" value="ECO:0007669"/>
    <property type="project" value="InterPro"/>
</dbReference>
<gene>
    <name evidence="7" type="ORF">BN860_04214g</name>
</gene>
<dbReference type="Pfam" id="PF16035">
    <property type="entry name" value="Chalcone_2"/>
    <property type="match status" value="1"/>
</dbReference>
<comment type="similarity">
    <text evidence="2">Belongs to the AIM18/AIM46 family.</text>
</comment>
<dbReference type="Proteomes" id="UP000019375">
    <property type="component" value="Unassembled WGS sequence"/>
</dbReference>
<evidence type="ECO:0000256" key="1">
    <source>
        <dbReference type="ARBA" id="ARBA00004173"/>
    </source>
</evidence>
<reference evidence="8" key="1">
    <citation type="journal article" date="2013" name="Genome Announc.">
        <title>Genome sequence of the food spoilage yeast Zygosaccharomyces bailii CLIB 213(T).</title>
        <authorList>
            <person name="Galeote V."/>
            <person name="Bigey F."/>
            <person name="Devillers H."/>
            <person name="Neuveglise C."/>
            <person name="Dequin S."/>
        </authorList>
    </citation>
    <scope>NUCLEOTIDE SEQUENCE [LARGE SCALE GENOMIC DNA]</scope>
    <source>
        <strain evidence="8">CLIB 213 / ATCC 58445 / CBS 680 / CCRC 21525 / NBRC 1098 / NCYC 1416 / NRRL Y-2227</strain>
    </source>
</reference>
<keyword evidence="8" id="KW-1185">Reference proteome</keyword>
<protein>
    <recommendedName>
        <fullName evidence="3">Altered inheritance of mitochondria protein 18, mitochondrial</fullName>
    </recommendedName>
</protein>
<organism evidence="7 8">
    <name type="scientific">Zygosaccharomyces bailii (strain CLIB 213 / ATCC 58445 / CBS 680 / BCRC 21525 / NBRC 1098 / NCYC 1416 / NRRL Y-2227)</name>
    <dbReference type="NCBI Taxonomy" id="1333698"/>
    <lineage>
        <taxon>Eukaryota</taxon>
        <taxon>Fungi</taxon>
        <taxon>Dikarya</taxon>
        <taxon>Ascomycota</taxon>
        <taxon>Saccharomycotina</taxon>
        <taxon>Saccharomycetes</taxon>
        <taxon>Saccharomycetales</taxon>
        <taxon>Saccharomycetaceae</taxon>
        <taxon>Zygosaccharomyces</taxon>
    </lineage>
</organism>
<dbReference type="AlphaFoldDB" id="A0A8J2XA31"/>